<comment type="caution">
    <text evidence="1">The sequence shown here is derived from an EMBL/GenBank/DDBJ whole genome shotgun (WGS) entry which is preliminary data.</text>
</comment>
<sequence>MPSDQTLDKLNDALRKHLTPKPLIIPSRHKFLNRKQNERGSNFALKGRVENEIVEREGIVEQVESSEWATPVVPVVKTDGSIKTMCRLFSNPESKFNCPSSSFTKIGRNIW</sequence>
<proteinExistence type="predicted"/>
<dbReference type="AlphaFoldDB" id="A0A8X6KTU8"/>
<protein>
    <recommendedName>
        <fullName evidence="3">Reverse transcriptase</fullName>
    </recommendedName>
</protein>
<name>A0A8X6KTU8_TRICU</name>
<evidence type="ECO:0000313" key="2">
    <source>
        <dbReference type="Proteomes" id="UP000887116"/>
    </source>
</evidence>
<dbReference type="OrthoDB" id="6503731at2759"/>
<dbReference type="EMBL" id="BMAO01022487">
    <property type="protein sequence ID" value="GFQ82173.1"/>
    <property type="molecule type" value="Genomic_DNA"/>
</dbReference>
<dbReference type="Proteomes" id="UP000887116">
    <property type="component" value="Unassembled WGS sequence"/>
</dbReference>
<evidence type="ECO:0000313" key="1">
    <source>
        <dbReference type="EMBL" id="GFQ82173.1"/>
    </source>
</evidence>
<evidence type="ECO:0008006" key="3">
    <source>
        <dbReference type="Google" id="ProtNLM"/>
    </source>
</evidence>
<accession>A0A8X6KTU8</accession>
<reference evidence="1" key="1">
    <citation type="submission" date="2020-07" db="EMBL/GenBank/DDBJ databases">
        <title>Multicomponent nature underlies the extraordinary mechanical properties of spider dragline silk.</title>
        <authorList>
            <person name="Kono N."/>
            <person name="Nakamura H."/>
            <person name="Mori M."/>
            <person name="Yoshida Y."/>
            <person name="Ohtoshi R."/>
            <person name="Malay A.D."/>
            <person name="Moran D.A.P."/>
            <person name="Tomita M."/>
            <person name="Numata K."/>
            <person name="Arakawa K."/>
        </authorList>
    </citation>
    <scope>NUCLEOTIDE SEQUENCE</scope>
</reference>
<gene>
    <name evidence="1" type="ORF">TNCT_96211</name>
</gene>
<organism evidence="1 2">
    <name type="scientific">Trichonephila clavata</name>
    <name type="common">Joro spider</name>
    <name type="synonym">Nephila clavata</name>
    <dbReference type="NCBI Taxonomy" id="2740835"/>
    <lineage>
        <taxon>Eukaryota</taxon>
        <taxon>Metazoa</taxon>
        <taxon>Ecdysozoa</taxon>
        <taxon>Arthropoda</taxon>
        <taxon>Chelicerata</taxon>
        <taxon>Arachnida</taxon>
        <taxon>Araneae</taxon>
        <taxon>Araneomorphae</taxon>
        <taxon>Entelegynae</taxon>
        <taxon>Araneoidea</taxon>
        <taxon>Nephilidae</taxon>
        <taxon>Trichonephila</taxon>
    </lineage>
</organism>
<keyword evidence="2" id="KW-1185">Reference proteome</keyword>